<proteinExistence type="predicted"/>
<dbReference type="Proteomes" id="UP000317238">
    <property type="component" value="Unassembled WGS sequence"/>
</dbReference>
<keyword evidence="2" id="KW-1185">Reference proteome</keyword>
<evidence type="ECO:0000313" key="2">
    <source>
        <dbReference type="Proteomes" id="UP000317238"/>
    </source>
</evidence>
<sequence length="355" mass="40380">MLCVPLAWSVDEKPSWLSFSRYAEGKKAKFWYLLLGCKMRFALFALFVLGVCCASVATAQDEAGARLEAQGYFDAVAIRMANFQEYDLLVRVDNSIVVNDVVAPVSTTRWRIRMDKDENFCCFVALEESVDPESAMVGKLDKMKLGWKATIVDGTELRTQIAGRGRGSQAYRDFDEALSHARCPNLSFIGTGDFLSTCLDSKRYRLRLGRAFGTATKLRVSSSPAESQCNINVVFQNAKSIESHLWQFGLHSLSPERYITRMSRPGNRKTRVMFDQRLDWENHSALGWVPVMSESTEEIHLKSEGEDGQRKYTLAKKLSDAQLYWKKPDNYTDLAEFRKMEFSFAEIQKLVDAKE</sequence>
<evidence type="ECO:0000313" key="1">
    <source>
        <dbReference type="EMBL" id="TWT71303.1"/>
    </source>
</evidence>
<comment type="caution">
    <text evidence="1">The sequence shown here is derived from an EMBL/GenBank/DDBJ whole genome shotgun (WGS) entry which is preliminary data.</text>
</comment>
<organism evidence="1 2">
    <name type="scientific">Crateriforma conspicua</name>
    <dbReference type="NCBI Taxonomy" id="2527996"/>
    <lineage>
        <taxon>Bacteria</taxon>
        <taxon>Pseudomonadati</taxon>
        <taxon>Planctomycetota</taxon>
        <taxon>Planctomycetia</taxon>
        <taxon>Planctomycetales</taxon>
        <taxon>Planctomycetaceae</taxon>
        <taxon>Crateriforma</taxon>
    </lineage>
</organism>
<protein>
    <submittedName>
        <fullName evidence="1">Uncharacterized protein</fullName>
    </submittedName>
</protein>
<reference evidence="1 2" key="1">
    <citation type="submission" date="2019-02" db="EMBL/GenBank/DDBJ databases">
        <title>Deep-cultivation of Planctomycetes and their phenomic and genomic characterization uncovers novel biology.</title>
        <authorList>
            <person name="Wiegand S."/>
            <person name="Jogler M."/>
            <person name="Boedeker C."/>
            <person name="Pinto D."/>
            <person name="Vollmers J."/>
            <person name="Rivas-Marin E."/>
            <person name="Kohn T."/>
            <person name="Peeters S.H."/>
            <person name="Heuer A."/>
            <person name="Rast P."/>
            <person name="Oberbeckmann S."/>
            <person name="Bunk B."/>
            <person name="Jeske O."/>
            <person name="Meyerdierks A."/>
            <person name="Storesund J.E."/>
            <person name="Kallscheuer N."/>
            <person name="Luecker S."/>
            <person name="Lage O.M."/>
            <person name="Pohl T."/>
            <person name="Merkel B.J."/>
            <person name="Hornburger P."/>
            <person name="Mueller R.-W."/>
            <person name="Bruemmer F."/>
            <person name="Labrenz M."/>
            <person name="Spormann A.M."/>
            <person name="Op Den Camp H."/>
            <person name="Overmann J."/>
            <person name="Amann R."/>
            <person name="Jetten M.S.M."/>
            <person name="Mascher T."/>
            <person name="Medema M.H."/>
            <person name="Devos D.P."/>
            <person name="Kaster A.-K."/>
            <person name="Ovreas L."/>
            <person name="Rohde M."/>
            <person name="Galperin M.Y."/>
            <person name="Jogler C."/>
        </authorList>
    </citation>
    <scope>NUCLEOTIDE SEQUENCE [LARGE SCALE GENOMIC DNA]</scope>
    <source>
        <strain evidence="1 2">Pan14r</strain>
    </source>
</reference>
<dbReference type="AlphaFoldDB" id="A0A5C5Y907"/>
<gene>
    <name evidence="1" type="ORF">Pan14r_36130</name>
</gene>
<accession>A0A5C5Y907</accession>
<dbReference type="EMBL" id="SJPL01000001">
    <property type="protein sequence ID" value="TWT71303.1"/>
    <property type="molecule type" value="Genomic_DNA"/>
</dbReference>
<name>A0A5C5Y907_9PLAN</name>